<dbReference type="EMBL" id="CP101497">
    <property type="protein sequence ID" value="UTT61874.1"/>
    <property type="molecule type" value="Genomic_DNA"/>
</dbReference>
<dbReference type="PROSITE" id="PS50928">
    <property type="entry name" value="ABC_TM1"/>
    <property type="match status" value="1"/>
</dbReference>
<keyword evidence="3" id="KW-1003">Cell membrane</keyword>
<dbReference type="PANTHER" id="PTHR43357:SF4">
    <property type="entry name" value="INNER MEMBRANE ABC TRANSPORTER PERMEASE PROTEIN YDCV"/>
    <property type="match status" value="1"/>
</dbReference>
<dbReference type="InterPro" id="IPR035906">
    <property type="entry name" value="MetI-like_sf"/>
</dbReference>
<evidence type="ECO:0000256" key="2">
    <source>
        <dbReference type="ARBA" id="ARBA00022448"/>
    </source>
</evidence>
<proteinExistence type="inferred from homology"/>
<keyword evidence="4" id="KW-0997">Cell inner membrane</keyword>
<evidence type="ECO:0000256" key="7">
    <source>
        <dbReference type="ARBA" id="ARBA00023136"/>
    </source>
</evidence>
<feature type="transmembrane region" description="Helical" evidence="8">
    <location>
        <begin position="154"/>
        <end position="178"/>
    </location>
</feature>
<keyword evidence="6 8" id="KW-1133">Transmembrane helix</keyword>
<evidence type="ECO:0000313" key="10">
    <source>
        <dbReference type="EMBL" id="UTT61874.1"/>
    </source>
</evidence>
<comment type="similarity">
    <text evidence="8">Belongs to the binding-protein-dependent transport system permease family.</text>
</comment>
<evidence type="ECO:0000313" key="11">
    <source>
        <dbReference type="Proteomes" id="UP001060039"/>
    </source>
</evidence>
<evidence type="ECO:0000256" key="3">
    <source>
        <dbReference type="ARBA" id="ARBA00022475"/>
    </source>
</evidence>
<name>A0ABY5FUA2_9MICO</name>
<gene>
    <name evidence="10" type="ORF">NNL39_09325</name>
</gene>
<feature type="transmembrane region" description="Helical" evidence="8">
    <location>
        <begin position="92"/>
        <end position="114"/>
    </location>
</feature>
<sequence>MAMMIPYGERVTPDDRTVAARPLMRPRPAGRTLRIVVASLLAVWFALPLVPLLLWSVANRWSAPAALPTEWGLDGLASAVTAGAVPAFGRSLLLGLVVAAIATPLGAMAARALARGAVPAPRLVSGILLAPLALPAFVAVMGLTVVLLRARVPGLIGVVILLVAAALPYTVYTMRVAYAAHDLAYEEEARTLGASRAHVLWRVHLPLVAPGLARAAFLAFLVGWSDYVVTVLVGGGTIVTLPLLVASFAGGVGNDAVVAVLSLSAIVPPLVLLLGLGRFGRRYPTARYLTGPTASRSPKGAP</sequence>
<feature type="transmembrane region" description="Helical" evidence="8">
    <location>
        <begin position="33"/>
        <end position="58"/>
    </location>
</feature>
<evidence type="ECO:0000256" key="6">
    <source>
        <dbReference type="ARBA" id="ARBA00022989"/>
    </source>
</evidence>
<keyword evidence="7 8" id="KW-0472">Membrane</keyword>
<feature type="transmembrane region" description="Helical" evidence="8">
    <location>
        <begin position="227"/>
        <end position="249"/>
    </location>
</feature>
<evidence type="ECO:0000256" key="5">
    <source>
        <dbReference type="ARBA" id="ARBA00022692"/>
    </source>
</evidence>
<evidence type="ECO:0000256" key="1">
    <source>
        <dbReference type="ARBA" id="ARBA00004429"/>
    </source>
</evidence>
<dbReference type="SUPFAM" id="SSF161098">
    <property type="entry name" value="MetI-like"/>
    <property type="match status" value="1"/>
</dbReference>
<dbReference type="RefSeq" id="WP_255159015.1">
    <property type="nucleotide sequence ID" value="NZ_CP101497.1"/>
</dbReference>
<protein>
    <submittedName>
        <fullName evidence="10">ABC transporter permease subunit</fullName>
    </submittedName>
</protein>
<dbReference type="PANTHER" id="PTHR43357">
    <property type="entry name" value="INNER MEMBRANE ABC TRANSPORTER PERMEASE PROTEIN YDCV"/>
    <property type="match status" value="1"/>
</dbReference>
<reference evidence="10" key="1">
    <citation type="submission" date="2022-07" db="EMBL/GenBank/DDBJ databases">
        <title>Taxonomic analysis of Microcella humidisoli nov. sp., isolated from riverside soil.</title>
        <authorList>
            <person name="Molina K.M."/>
            <person name="Kim S.B."/>
        </authorList>
    </citation>
    <scope>NUCLEOTIDE SEQUENCE</scope>
    <source>
        <strain evidence="10">MMS21-STM10</strain>
    </source>
</reference>
<feature type="transmembrane region" description="Helical" evidence="8">
    <location>
        <begin position="199"/>
        <end position="221"/>
    </location>
</feature>
<dbReference type="Gene3D" id="1.10.3720.10">
    <property type="entry name" value="MetI-like"/>
    <property type="match status" value="1"/>
</dbReference>
<evidence type="ECO:0000256" key="4">
    <source>
        <dbReference type="ARBA" id="ARBA00022519"/>
    </source>
</evidence>
<dbReference type="InterPro" id="IPR000515">
    <property type="entry name" value="MetI-like"/>
</dbReference>
<comment type="subcellular location">
    <subcellularLocation>
        <location evidence="1">Cell inner membrane</location>
        <topology evidence="1">Multi-pass membrane protein</topology>
    </subcellularLocation>
    <subcellularLocation>
        <location evidence="8">Cell membrane</location>
        <topology evidence="8">Multi-pass membrane protein</topology>
    </subcellularLocation>
</comment>
<evidence type="ECO:0000259" key="9">
    <source>
        <dbReference type="PROSITE" id="PS50928"/>
    </source>
</evidence>
<keyword evidence="2 8" id="KW-0813">Transport</keyword>
<dbReference type="Pfam" id="PF00528">
    <property type="entry name" value="BPD_transp_1"/>
    <property type="match status" value="1"/>
</dbReference>
<organism evidence="10 11">
    <name type="scientific">Microcella humidisoli</name>
    <dbReference type="NCBI Taxonomy" id="2963406"/>
    <lineage>
        <taxon>Bacteria</taxon>
        <taxon>Bacillati</taxon>
        <taxon>Actinomycetota</taxon>
        <taxon>Actinomycetes</taxon>
        <taxon>Micrococcales</taxon>
        <taxon>Microbacteriaceae</taxon>
        <taxon>Microcella</taxon>
    </lineage>
</organism>
<feature type="transmembrane region" description="Helical" evidence="8">
    <location>
        <begin position="256"/>
        <end position="276"/>
    </location>
</feature>
<dbReference type="CDD" id="cd06261">
    <property type="entry name" value="TM_PBP2"/>
    <property type="match status" value="1"/>
</dbReference>
<keyword evidence="5 8" id="KW-0812">Transmembrane</keyword>
<dbReference type="Proteomes" id="UP001060039">
    <property type="component" value="Chromosome"/>
</dbReference>
<keyword evidence="11" id="KW-1185">Reference proteome</keyword>
<accession>A0ABY5FUA2</accession>
<feature type="domain" description="ABC transmembrane type-1" evidence="9">
    <location>
        <begin position="88"/>
        <end position="276"/>
    </location>
</feature>
<evidence type="ECO:0000256" key="8">
    <source>
        <dbReference type="RuleBase" id="RU363032"/>
    </source>
</evidence>
<feature type="transmembrane region" description="Helical" evidence="8">
    <location>
        <begin position="126"/>
        <end position="148"/>
    </location>
</feature>